<dbReference type="InterPro" id="IPR052109">
    <property type="entry name" value="SRRM_Domain-Containing"/>
</dbReference>
<dbReference type="GO" id="GO:0043484">
    <property type="term" value="P:regulation of RNA splicing"/>
    <property type="evidence" value="ECO:0007669"/>
    <property type="project" value="TreeGrafter"/>
</dbReference>
<feature type="region of interest" description="Disordered" evidence="1">
    <location>
        <begin position="38"/>
        <end position="65"/>
    </location>
</feature>
<feature type="compositionally biased region" description="Low complexity" evidence="1">
    <location>
        <begin position="289"/>
        <end position="299"/>
    </location>
</feature>
<feature type="compositionally biased region" description="Low complexity" evidence="1">
    <location>
        <begin position="444"/>
        <end position="455"/>
    </location>
</feature>
<proteinExistence type="predicted"/>
<dbReference type="GO" id="GO:0006397">
    <property type="term" value="P:mRNA processing"/>
    <property type="evidence" value="ECO:0007669"/>
    <property type="project" value="TreeGrafter"/>
</dbReference>
<feature type="compositionally biased region" description="Basic and acidic residues" evidence="1">
    <location>
        <begin position="164"/>
        <end position="179"/>
    </location>
</feature>
<dbReference type="Ensembl" id="ENSCMMT00000031500.1">
    <property type="protein sequence ID" value="ENSCMMP00000028897.1"/>
    <property type="gene ID" value="ENSCMMG00000017558.1"/>
</dbReference>
<sequence length="455" mass="49798">MASVQQGEKQLFEKFWRGTFKAVATPRPESIIVASITRGPGWSPSYSPSPVKKKKKKSSKKRKRNRYFSLGNVTAGWWPCRGVLGSQGVSGQEVGDVTALPRLVVARGGGHRGSRISQSGSSADLFTKTDSPPGNLASQNGEYHEYDSGNDTSSPPSTQTSSSRSKDSQEKRSLVHDGFGHAFSSRKPKLANSDNSSDSGNSFTSCFSQTKATALENLSPDAQGQDRRACLSLCLSCSEEKKRNLSPSPAPSSPARPCSRSESYSSTGRSSPGSSRSSRSRSSHHRASPRYSRSRSCSSGKRDTHLSASFSVHSAPMQPTASAHREHKYGSSEKESHRERDRRRRCSYSPLRKRRRDSPSHLEARRITSARKRPIPYYRPSPSSSSASSYSSWYSSFSRSPSRSRSYSSSRTSRSRSWSSSSGEGRSRSRSSGPRSSRSRSRSSESGGSSDSLRR</sequence>
<reference evidence="3" key="3">
    <citation type="submission" date="2025-09" db="UniProtKB">
        <authorList>
            <consortium name="Ensembl"/>
        </authorList>
    </citation>
    <scope>IDENTIFICATION</scope>
</reference>
<evidence type="ECO:0000259" key="2">
    <source>
        <dbReference type="Pfam" id="PF15230"/>
    </source>
</evidence>
<feature type="compositionally biased region" description="Low complexity" evidence="1">
    <location>
        <begin position="255"/>
        <end position="277"/>
    </location>
</feature>
<dbReference type="GO" id="GO:0003729">
    <property type="term" value="F:mRNA binding"/>
    <property type="evidence" value="ECO:0007669"/>
    <property type="project" value="TreeGrafter"/>
</dbReference>
<feature type="compositionally biased region" description="Polar residues" evidence="1">
    <location>
        <begin position="306"/>
        <end position="321"/>
    </location>
</feature>
<reference evidence="3" key="1">
    <citation type="submission" date="2018-09" db="EMBL/GenBank/DDBJ databases">
        <title>Common duck and Muscovy duck high density SNP chip.</title>
        <authorList>
            <person name="Vignal A."/>
            <person name="Thebault N."/>
            <person name="Warren W.C."/>
        </authorList>
    </citation>
    <scope>NUCLEOTIDE SEQUENCE [LARGE SCALE GENOMIC DNA]</scope>
</reference>
<feature type="compositionally biased region" description="Low complexity" evidence="1">
    <location>
        <begin position="39"/>
        <end position="50"/>
    </location>
</feature>
<reference evidence="3" key="2">
    <citation type="submission" date="2025-08" db="UniProtKB">
        <authorList>
            <consortium name="Ensembl"/>
        </authorList>
    </citation>
    <scope>IDENTIFICATION</scope>
</reference>
<evidence type="ECO:0000313" key="4">
    <source>
        <dbReference type="Proteomes" id="UP000694556"/>
    </source>
</evidence>
<dbReference type="InterPro" id="IPR029360">
    <property type="entry name" value="SRRM_C"/>
</dbReference>
<dbReference type="GO" id="GO:0042551">
    <property type="term" value="P:neuron maturation"/>
    <property type="evidence" value="ECO:0007669"/>
    <property type="project" value="TreeGrafter"/>
</dbReference>
<dbReference type="AlphaFoldDB" id="A0A8C3GRD0"/>
<feature type="compositionally biased region" description="Basic residues" evidence="1">
    <location>
        <begin position="51"/>
        <end position="65"/>
    </location>
</feature>
<dbReference type="GO" id="GO:0005634">
    <property type="term" value="C:nucleus"/>
    <property type="evidence" value="ECO:0007669"/>
    <property type="project" value="TreeGrafter"/>
</dbReference>
<feature type="compositionally biased region" description="Low complexity" evidence="1">
    <location>
        <begin position="376"/>
        <end position="436"/>
    </location>
</feature>
<organism evidence="3 4">
    <name type="scientific">Cairina moschata</name>
    <name type="common">Muscovy duck</name>
    <dbReference type="NCBI Taxonomy" id="8855"/>
    <lineage>
        <taxon>Eukaryota</taxon>
        <taxon>Metazoa</taxon>
        <taxon>Chordata</taxon>
        <taxon>Craniata</taxon>
        <taxon>Vertebrata</taxon>
        <taxon>Euteleostomi</taxon>
        <taxon>Archelosauria</taxon>
        <taxon>Archosauria</taxon>
        <taxon>Dinosauria</taxon>
        <taxon>Saurischia</taxon>
        <taxon>Theropoda</taxon>
        <taxon>Coelurosauria</taxon>
        <taxon>Aves</taxon>
        <taxon>Neognathae</taxon>
        <taxon>Galloanserae</taxon>
        <taxon>Anseriformes</taxon>
        <taxon>Anatidae</taxon>
        <taxon>Anatinae</taxon>
        <taxon>Cairina</taxon>
    </lineage>
</organism>
<feature type="region of interest" description="Disordered" evidence="1">
    <location>
        <begin position="240"/>
        <end position="455"/>
    </location>
</feature>
<feature type="compositionally biased region" description="Basic residues" evidence="1">
    <location>
        <begin position="278"/>
        <end position="288"/>
    </location>
</feature>
<dbReference type="Proteomes" id="UP000694556">
    <property type="component" value="Chromosome 16"/>
</dbReference>
<name>A0A8C3GRD0_CAIMO</name>
<protein>
    <submittedName>
        <fullName evidence="3">Serine/arginine repetitive matrix 4</fullName>
    </submittedName>
</protein>
<keyword evidence="4" id="KW-1185">Reference proteome</keyword>
<evidence type="ECO:0000256" key="1">
    <source>
        <dbReference type="SAM" id="MobiDB-lite"/>
    </source>
</evidence>
<dbReference type="PANTHER" id="PTHR34755">
    <property type="entry name" value="SERINE/ARGININE REPETITIVE MATRIX PROTEIN 3-RELATED"/>
    <property type="match status" value="1"/>
</dbReference>
<feature type="compositionally biased region" description="Basic and acidic residues" evidence="1">
    <location>
        <begin position="357"/>
        <end position="366"/>
    </location>
</feature>
<feature type="compositionally biased region" description="Basic and acidic residues" evidence="1">
    <location>
        <begin position="328"/>
        <end position="339"/>
    </location>
</feature>
<feature type="compositionally biased region" description="Basic residues" evidence="1">
    <location>
        <begin position="340"/>
        <end position="356"/>
    </location>
</feature>
<dbReference type="PANTHER" id="PTHR34755:SF1">
    <property type="entry name" value="SERINE_ARGININE REPETITIVE MATRIX PROTEIN 4"/>
    <property type="match status" value="1"/>
</dbReference>
<feature type="region of interest" description="Disordered" evidence="1">
    <location>
        <begin position="108"/>
        <end position="205"/>
    </location>
</feature>
<evidence type="ECO:0000313" key="3">
    <source>
        <dbReference type="Ensembl" id="ENSCMMP00000028897.1"/>
    </source>
</evidence>
<feature type="compositionally biased region" description="Low complexity" evidence="1">
    <location>
        <begin position="192"/>
        <end position="205"/>
    </location>
</feature>
<accession>A0A8C3GRD0</accession>
<dbReference type="Pfam" id="PF15230">
    <property type="entry name" value="SRRM_C"/>
    <property type="match status" value="1"/>
</dbReference>
<feature type="compositionally biased region" description="Low complexity" evidence="1">
    <location>
        <begin position="151"/>
        <end position="163"/>
    </location>
</feature>
<feature type="compositionally biased region" description="Polar residues" evidence="1">
    <location>
        <begin position="115"/>
        <end position="141"/>
    </location>
</feature>
<feature type="domain" description="Serine/arginine repetitive matrix protein C-terminal" evidence="2">
    <location>
        <begin position="324"/>
        <end position="380"/>
    </location>
</feature>